<keyword evidence="2" id="KW-1185">Reference proteome</keyword>
<proteinExistence type="predicted"/>
<dbReference type="EMBL" id="JAJEQF010000007">
    <property type="protein sequence ID" value="MCC2166953.1"/>
    <property type="molecule type" value="Genomic_DNA"/>
</dbReference>
<dbReference type="AlphaFoldDB" id="A0AAE3DN20"/>
<evidence type="ECO:0000313" key="2">
    <source>
        <dbReference type="Proteomes" id="UP001199355"/>
    </source>
</evidence>
<gene>
    <name evidence="1" type="ORF">LKD45_04465</name>
</gene>
<reference evidence="1 2" key="1">
    <citation type="submission" date="2021-10" db="EMBL/GenBank/DDBJ databases">
        <title>Anaerobic single-cell dispensing facilitates the cultivation of human gut bacteria.</title>
        <authorList>
            <person name="Afrizal A."/>
        </authorList>
    </citation>
    <scope>NUCLEOTIDE SEQUENCE [LARGE SCALE GENOMIC DNA]</scope>
    <source>
        <strain evidence="1 2">CLA-AA-H244</strain>
    </source>
</reference>
<protein>
    <submittedName>
        <fullName evidence="1">Uncharacterized protein</fullName>
    </submittedName>
</protein>
<dbReference type="RefSeq" id="WP_308727874.1">
    <property type="nucleotide sequence ID" value="NZ_JAJEQF010000007.1"/>
</dbReference>
<sequence length="83" mass="9696">MDERAQEKLHKESLKGIIDSITLKKREANGLHQVHNPILNAEKMLFDDRETRWNGKVVEGCQQKKLYAGTKSEELERYIETEV</sequence>
<accession>A0AAE3DN20</accession>
<evidence type="ECO:0000313" key="1">
    <source>
        <dbReference type="EMBL" id="MCC2166953.1"/>
    </source>
</evidence>
<comment type="caution">
    <text evidence="1">The sequence shown here is derived from an EMBL/GenBank/DDBJ whole genome shotgun (WGS) entry which is preliminary data.</text>
</comment>
<dbReference type="Proteomes" id="UP001199355">
    <property type="component" value="Unassembled WGS sequence"/>
</dbReference>
<name>A0AAE3DN20_9FIRM</name>
<organism evidence="1 2">
    <name type="scientific">Gallintestinimicrobium propionicum</name>
    <dbReference type="NCBI Taxonomy" id="2981770"/>
    <lineage>
        <taxon>Bacteria</taxon>
        <taxon>Bacillati</taxon>
        <taxon>Bacillota</taxon>
        <taxon>Clostridia</taxon>
        <taxon>Lachnospirales</taxon>
        <taxon>Lachnospiraceae</taxon>
        <taxon>Gallintestinimicrobium</taxon>
    </lineage>
</organism>